<gene>
    <name evidence="1" type="ORF">Dthio_PD1506</name>
</gene>
<organism evidence="1 2">
    <name type="scientific">Desulfonatronospira thiodismutans ASO3-1</name>
    <dbReference type="NCBI Taxonomy" id="555779"/>
    <lineage>
        <taxon>Bacteria</taxon>
        <taxon>Pseudomonadati</taxon>
        <taxon>Thermodesulfobacteriota</taxon>
        <taxon>Desulfovibrionia</taxon>
        <taxon>Desulfovibrionales</taxon>
        <taxon>Desulfonatronovibrionaceae</taxon>
        <taxon>Desulfonatronospira</taxon>
    </lineage>
</organism>
<dbReference type="AlphaFoldDB" id="D6STZ7"/>
<dbReference type="eggNOG" id="COG2886">
    <property type="taxonomic scope" value="Bacteria"/>
</dbReference>
<evidence type="ECO:0000313" key="2">
    <source>
        <dbReference type="Proteomes" id="UP000005496"/>
    </source>
</evidence>
<keyword evidence="2" id="KW-1185">Reference proteome</keyword>
<sequence length="86" mass="10258">MEYTIPIPDDVAKKVQDRWEDIPGRVLESFALAAYNDGIITEYEIQKILNISSRWELEEFLKKNKVYLYYTEEDLEQDIKNLEKVV</sequence>
<dbReference type="InterPro" id="IPR005368">
    <property type="entry name" value="UPF0175"/>
</dbReference>
<dbReference type="Pfam" id="PF03683">
    <property type="entry name" value="UPF0175"/>
    <property type="match status" value="1"/>
</dbReference>
<reference evidence="1" key="1">
    <citation type="submission" date="2010-05" db="EMBL/GenBank/DDBJ databases">
        <title>The draft genome of Desulfonatronospira thiodismutans ASO3-1.</title>
        <authorList>
            <consortium name="US DOE Joint Genome Institute (JGI-PGF)"/>
            <person name="Lucas S."/>
            <person name="Copeland A."/>
            <person name="Lapidus A."/>
            <person name="Cheng J.-F."/>
            <person name="Bruce D."/>
            <person name="Goodwin L."/>
            <person name="Pitluck S."/>
            <person name="Chertkov O."/>
            <person name="Brettin T."/>
            <person name="Detter J.C."/>
            <person name="Han C."/>
            <person name="Land M.L."/>
            <person name="Hauser L."/>
            <person name="Kyrpides N."/>
            <person name="Mikhailova N."/>
            <person name="Muyzer G."/>
            <person name="Woyke T."/>
        </authorList>
    </citation>
    <scope>NUCLEOTIDE SEQUENCE [LARGE SCALE GENOMIC DNA]</scope>
    <source>
        <strain evidence="1">ASO3-1</strain>
    </source>
</reference>
<dbReference type="Proteomes" id="UP000005496">
    <property type="component" value="Unassembled WGS sequence"/>
</dbReference>
<evidence type="ECO:0000313" key="1">
    <source>
        <dbReference type="EMBL" id="EFI34163.1"/>
    </source>
</evidence>
<proteinExistence type="predicted"/>
<dbReference type="EMBL" id="ACJN02000003">
    <property type="protein sequence ID" value="EFI34163.1"/>
    <property type="molecule type" value="Genomic_DNA"/>
</dbReference>
<dbReference type="OrthoDB" id="531849at2"/>
<protein>
    <submittedName>
        <fullName evidence="1">Uncharacterized protein</fullName>
    </submittedName>
</protein>
<comment type="caution">
    <text evidence="1">The sequence shown here is derived from an EMBL/GenBank/DDBJ whole genome shotgun (WGS) entry which is preliminary data.</text>
</comment>
<dbReference type="RefSeq" id="WP_008871510.1">
    <property type="nucleotide sequence ID" value="NZ_ACJN02000003.1"/>
</dbReference>
<accession>D6STZ7</accession>
<name>D6STZ7_9BACT</name>